<sequence length="195" mass="23682">MRNYIISFIILLTMFTLNSCSLFIKKIKYTKEELEWYNVYKVKDSLVFQSLSTQKKDTSIIISKRIYTDRDWFRSVNQEIMDLRYTNNIFKNPTYYENSSNMFSNHYPNSNKEYKYACSYLRSSFYVNSYTETIDLVTLTLSQKNFNNVYELVYKRPKFHGGKDDDPETLYWDKQYGIIKYVTFKGEIWERVNWD</sequence>
<dbReference type="AlphaFoldDB" id="A0A6V6YTV3"/>
<comment type="caution">
    <text evidence="2">The sequence shown here is derived from an EMBL/GenBank/DDBJ whole genome shotgun (WGS) entry which is preliminary data.</text>
</comment>
<keyword evidence="1" id="KW-0812">Transmembrane</keyword>
<evidence type="ECO:0000313" key="2">
    <source>
        <dbReference type="EMBL" id="CAD0002921.1"/>
    </source>
</evidence>
<name>A0A6V6YTV3_9FLAO</name>
<dbReference type="Proteomes" id="UP000530060">
    <property type="component" value="Unassembled WGS sequence"/>
</dbReference>
<keyword evidence="1" id="KW-0472">Membrane</keyword>
<proteinExistence type="predicted"/>
<evidence type="ECO:0000256" key="1">
    <source>
        <dbReference type="SAM" id="Phobius"/>
    </source>
</evidence>
<evidence type="ECO:0000313" key="3">
    <source>
        <dbReference type="Proteomes" id="UP000530060"/>
    </source>
</evidence>
<protein>
    <submittedName>
        <fullName evidence="2">Uncharacterized protein</fullName>
    </submittedName>
</protein>
<reference evidence="2 3" key="1">
    <citation type="submission" date="2020-06" db="EMBL/GenBank/DDBJ databases">
        <authorList>
            <person name="Criscuolo A."/>
        </authorList>
    </citation>
    <scope>NUCLEOTIDE SEQUENCE [LARGE SCALE GENOMIC DNA]</scope>
    <source>
        <strain evidence="3">CIP 111411</strain>
    </source>
</reference>
<accession>A0A6V6YTV3</accession>
<keyword evidence="1" id="KW-1133">Transmembrane helix</keyword>
<organism evidence="2 3">
    <name type="scientific">Flavobacterium salmonis</name>
    <dbReference type="NCBI Taxonomy" id="2654844"/>
    <lineage>
        <taxon>Bacteria</taxon>
        <taxon>Pseudomonadati</taxon>
        <taxon>Bacteroidota</taxon>
        <taxon>Flavobacteriia</taxon>
        <taxon>Flavobacteriales</taxon>
        <taxon>Flavobacteriaceae</taxon>
        <taxon>Flavobacterium</taxon>
    </lineage>
</organism>
<dbReference type="EMBL" id="CAIJDP010000060">
    <property type="protein sequence ID" value="CAD0002921.1"/>
    <property type="molecule type" value="Genomic_DNA"/>
</dbReference>
<dbReference type="RefSeq" id="WP_180908445.1">
    <property type="nucleotide sequence ID" value="NZ_CAIJDP010000060.1"/>
</dbReference>
<gene>
    <name evidence="2" type="ORF">FLAT13_01466</name>
</gene>
<keyword evidence="3" id="KW-1185">Reference proteome</keyword>
<feature type="transmembrane region" description="Helical" evidence="1">
    <location>
        <begin position="6"/>
        <end position="24"/>
    </location>
</feature>